<keyword evidence="3" id="KW-1185">Reference proteome</keyword>
<feature type="region of interest" description="Disordered" evidence="1">
    <location>
        <begin position="74"/>
        <end position="147"/>
    </location>
</feature>
<dbReference type="HOGENOM" id="CLU_1026936_0_0_1"/>
<evidence type="ECO:0000313" key="3">
    <source>
        <dbReference type="Proteomes" id="UP000030669"/>
    </source>
</evidence>
<evidence type="ECO:0000256" key="1">
    <source>
        <dbReference type="SAM" id="MobiDB-lite"/>
    </source>
</evidence>
<proteinExistence type="predicted"/>
<evidence type="ECO:0000313" key="2">
    <source>
        <dbReference type="EMBL" id="EPQ50186.1"/>
    </source>
</evidence>
<accession>S7PQU5</accession>
<reference evidence="2 3" key="1">
    <citation type="journal article" date="2012" name="Science">
        <title>The Paleozoic origin of enzymatic lignin decomposition reconstructed from 31 fungal genomes.</title>
        <authorList>
            <person name="Floudas D."/>
            <person name="Binder M."/>
            <person name="Riley R."/>
            <person name="Barry K."/>
            <person name="Blanchette R.A."/>
            <person name="Henrissat B."/>
            <person name="Martinez A.T."/>
            <person name="Otillar R."/>
            <person name="Spatafora J.W."/>
            <person name="Yadav J.S."/>
            <person name="Aerts A."/>
            <person name="Benoit I."/>
            <person name="Boyd A."/>
            <person name="Carlson A."/>
            <person name="Copeland A."/>
            <person name="Coutinho P.M."/>
            <person name="de Vries R.P."/>
            <person name="Ferreira P."/>
            <person name="Findley K."/>
            <person name="Foster B."/>
            <person name="Gaskell J."/>
            <person name="Glotzer D."/>
            <person name="Gorecki P."/>
            <person name="Heitman J."/>
            <person name="Hesse C."/>
            <person name="Hori C."/>
            <person name="Igarashi K."/>
            <person name="Jurgens J.A."/>
            <person name="Kallen N."/>
            <person name="Kersten P."/>
            <person name="Kohler A."/>
            <person name="Kuees U."/>
            <person name="Kumar T.K.A."/>
            <person name="Kuo A."/>
            <person name="LaButti K."/>
            <person name="Larrondo L.F."/>
            <person name="Lindquist E."/>
            <person name="Ling A."/>
            <person name="Lombard V."/>
            <person name="Lucas S."/>
            <person name="Lundell T."/>
            <person name="Martin R."/>
            <person name="McLaughlin D.J."/>
            <person name="Morgenstern I."/>
            <person name="Morin E."/>
            <person name="Murat C."/>
            <person name="Nagy L.G."/>
            <person name="Nolan M."/>
            <person name="Ohm R.A."/>
            <person name="Patyshakuliyeva A."/>
            <person name="Rokas A."/>
            <person name="Ruiz-Duenas F.J."/>
            <person name="Sabat G."/>
            <person name="Salamov A."/>
            <person name="Samejima M."/>
            <person name="Schmutz J."/>
            <person name="Slot J.C."/>
            <person name="St John F."/>
            <person name="Stenlid J."/>
            <person name="Sun H."/>
            <person name="Sun S."/>
            <person name="Syed K."/>
            <person name="Tsang A."/>
            <person name="Wiebenga A."/>
            <person name="Young D."/>
            <person name="Pisabarro A."/>
            <person name="Eastwood D.C."/>
            <person name="Martin F."/>
            <person name="Cullen D."/>
            <person name="Grigoriev I.V."/>
            <person name="Hibbett D.S."/>
        </authorList>
    </citation>
    <scope>NUCLEOTIDE SEQUENCE [LARGE SCALE GENOMIC DNA]</scope>
    <source>
        <strain evidence="2 3">ATCC 11539</strain>
    </source>
</reference>
<dbReference type="AlphaFoldDB" id="S7PQU5"/>
<sequence length="271" mass="28999">MHLSPHTALHLGHCTAPTAPTLHCTALHRTAPHLAPRAAPCTSRRTLHLTSCLAPHLAPQLRVHLARRLASHPHPAPRALHRTPHPAPRTPHPAPRAPRPSPLAPAPAPITLIGTPLAPTPNNSSRRSSPSLSASHSSASSGPSHTWSSLVSWNVFYTGTIEKFDENVFESAGFPPWGAGGSTIKVSVDKSDSTGMFMEYYFGLSVLSLEIQDGQMIIPEGVQDVVFTRVVSEKPTEGKPPSDETIRSGLVVIDFGLPADAKYESPMEILA</sequence>
<dbReference type="OrthoDB" id="1001765at2759"/>
<dbReference type="KEGG" id="gtr:GLOTRDRAFT_134181"/>
<dbReference type="RefSeq" id="XP_007871360.1">
    <property type="nucleotide sequence ID" value="XM_007873169.1"/>
</dbReference>
<name>S7PQU5_GLOTA</name>
<dbReference type="Proteomes" id="UP000030669">
    <property type="component" value="Unassembled WGS sequence"/>
</dbReference>
<protein>
    <submittedName>
        <fullName evidence="2">Uncharacterized protein</fullName>
    </submittedName>
</protein>
<gene>
    <name evidence="2" type="ORF">GLOTRDRAFT_134181</name>
</gene>
<dbReference type="GeneID" id="19302948"/>
<organism evidence="2 3">
    <name type="scientific">Gloeophyllum trabeum (strain ATCC 11539 / FP-39264 / Madison 617)</name>
    <name type="common">Brown rot fungus</name>
    <dbReference type="NCBI Taxonomy" id="670483"/>
    <lineage>
        <taxon>Eukaryota</taxon>
        <taxon>Fungi</taxon>
        <taxon>Dikarya</taxon>
        <taxon>Basidiomycota</taxon>
        <taxon>Agaricomycotina</taxon>
        <taxon>Agaricomycetes</taxon>
        <taxon>Gloeophyllales</taxon>
        <taxon>Gloeophyllaceae</taxon>
        <taxon>Gloeophyllum</taxon>
    </lineage>
</organism>
<feature type="compositionally biased region" description="Pro residues" evidence="1">
    <location>
        <begin position="85"/>
        <end position="108"/>
    </location>
</feature>
<feature type="compositionally biased region" description="Low complexity" evidence="1">
    <location>
        <begin position="124"/>
        <end position="147"/>
    </location>
</feature>
<dbReference type="EMBL" id="KB469331">
    <property type="protein sequence ID" value="EPQ50186.1"/>
    <property type="molecule type" value="Genomic_DNA"/>
</dbReference>